<dbReference type="InterPro" id="IPR011701">
    <property type="entry name" value="MFS"/>
</dbReference>
<dbReference type="GO" id="GO:0022857">
    <property type="term" value="F:transmembrane transporter activity"/>
    <property type="evidence" value="ECO:0007669"/>
    <property type="project" value="InterPro"/>
</dbReference>
<dbReference type="Pfam" id="PF07690">
    <property type="entry name" value="MFS_1"/>
    <property type="match status" value="1"/>
</dbReference>
<feature type="transmembrane region" description="Helical" evidence="6">
    <location>
        <begin position="191"/>
        <end position="213"/>
    </location>
</feature>
<evidence type="ECO:0000256" key="1">
    <source>
        <dbReference type="ARBA" id="ARBA00004651"/>
    </source>
</evidence>
<dbReference type="Gene3D" id="1.20.1250.20">
    <property type="entry name" value="MFS general substrate transporter like domains"/>
    <property type="match status" value="1"/>
</dbReference>
<keyword evidence="2" id="KW-1003">Cell membrane</keyword>
<keyword evidence="3 6" id="KW-0812">Transmembrane</keyword>
<evidence type="ECO:0000313" key="9">
    <source>
        <dbReference type="Proteomes" id="UP000238261"/>
    </source>
</evidence>
<dbReference type="InterPro" id="IPR050189">
    <property type="entry name" value="MFS_Efflux_Transporters"/>
</dbReference>
<dbReference type="SUPFAM" id="SSF103473">
    <property type="entry name" value="MFS general substrate transporter"/>
    <property type="match status" value="1"/>
</dbReference>
<protein>
    <recommendedName>
        <fullName evidence="7">Major facilitator superfamily (MFS) profile domain-containing protein</fullName>
    </recommendedName>
</protein>
<feature type="transmembrane region" description="Helical" evidence="6">
    <location>
        <begin position="234"/>
        <end position="258"/>
    </location>
</feature>
<feature type="transmembrane region" description="Helical" evidence="6">
    <location>
        <begin position="302"/>
        <end position="321"/>
    </location>
</feature>
<dbReference type="InterPro" id="IPR036259">
    <property type="entry name" value="MFS_trans_sf"/>
</dbReference>
<dbReference type="GO" id="GO:0005886">
    <property type="term" value="C:plasma membrane"/>
    <property type="evidence" value="ECO:0007669"/>
    <property type="project" value="UniProtKB-SubCell"/>
</dbReference>
<feature type="transmembrane region" description="Helical" evidence="6">
    <location>
        <begin position="103"/>
        <end position="125"/>
    </location>
</feature>
<evidence type="ECO:0000256" key="5">
    <source>
        <dbReference type="ARBA" id="ARBA00023136"/>
    </source>
</evidence>
<dbReference type="PROSITE" id="PS50850">
    <property type="entry name" value="MFS"/>
    <property type="match status" value="1"/>
</dbReference>
<feature type="transmembrane region" description="Helical" evidence="6">
    <location>
        <begin position="38"/>
        <end position="61"/>
    </location>
</feature>
<dbReference type="AlphaFoldDB" id="A0A2S7F340"/>
<feature type="transmembrane region" description="Helical" evidence="6">
    <location>
        <begin position="161"/>
        <end position="185"/>
    </location>
</feature>
<gene>
    <name evidence="8" type="ORF">XhyaCFBP1156_01465</name>
</gene>
<feature type="transmembrane region" description="Helical" evidence="6">
    <location>
        <begin position="369"/>
        <end position="388"/>
    </location>
</feature>
<dbReference type="InterPro" id="IPR020846">
    <property type="entry name" value="MFS_dom"/>
</dbReference>
<feature type="transmembrane region" description="Helical" evidence="6">
    <location>
        <begin position="394"/>
        <end position="414"/>
    </location>
</feature>
<dbReference type="OrthoDB" id="9814303at2"/>
<keyword evidence="9" id="KW-1185">Reference proteome</keyword>
<evidence type="ECO:0000256" key="6">
    <source>
        <dbReference type="SAM" id="Phobius"/>
    </source>
</evidence>
<feature type="transmembrane region" description="Helical" evidence="6">
    <location>
        <begin position="131"/>
        <end position="149"/>
    </location>
</feature>
<sequence length="429" mass="43831">MSIPSQQHAPRTVRPRTTTAIEPRRSLSMRAGSRSSNILICLYAGLAAAAVGKAIPLIGSIDADLGTSPSQSSWLISIVMAVGILVAPFAGRVGVRFGDKAMLAAGIVFEVIGSSVGATATSFVLLMLGRIIEGLAFFLIVNSAMTLLMKTNDGARRSGAAALFIACIPLGIGVSAALSAQIVALGWRSVFWSHAVIMAIALAGCVFFPKAVAGQDNAHAANGVLSAYRRMPPIWLGMVIAILSIVQLGSTALLPTYLTQTYALSIGTAAGISSIGQIIGISGNLLASILLSRGVRGSRIGLLSIALSIPAGVLVFVPALGLHANSASYLAVLLLCGCAGSALVTLAPTPMVTESPVALGQTNAVINQLNSLGLLVGPPLMFAVYANTAQFGPSLVAILCMIVPILILNLSGLLNSDASSPNGKATARR</sequence>
<comment type="subcellular location">
    <subcellularLocation>
        <location evidence="1">Cell membrane</location>
        <topology evidence="1">Multi-pass membrane protein</topology>
    </subcellularLocation>
</comment>
<feature type="transmembrane region" description="Helical" evidence="6">
    <location>
        <begin position="73"/>
        <end position="91"/>
    </location>
</feature>
<evidence type="ECO:0000256" key="2">
    <source>
        <dbReference type="ARBA" id="ARBA00022475"/>
    </source>
</evidence>
<accession>A0A2S7F340</accession>
<evidence type="ECO:0000256" key="4">
    <source>
        <dbReference type="ARBA" id="ARBA00022989"/>
    </source>
</evidence>
<keyword evidence="4 6" id="KW-1133">Transmembrane helix</keyword>
<evidence type="ECO:0000256" key="3">
    <source>
        <dbReference type="ARBA" id="ARBA00022692"/>
    </source>
</evidence>
<dbReference type="PANTHER" id="PTHR43124:SF3">
    <property type="entry name" value="CHLORAMPHENICOL EFFLUX PUMP RV0191"/>
    <property type="match status" value="1"/>
</dbReference>
<dbReference type="EMBL" id="MDEG01000001">
    <property type="protein sequence ID" value="PPU99851.1"/>
    <property type="molecule type" value="Genomic_DNA"/>
</dbReference>
<dbReference type="PANTHER" id="PTHR43124">
    <property type="entry name" value="PURINE EFFLUX PUMP PBUE"/>
    <property type="match status" value="1"/>
</dbReference>
<feature type="transmembrane region" description="Helical" evidence="6">
    <location>
        <begin position="264"/>
        <end position="290"/>
    </location>
</feature>
<proteinExistence type="predicted"/>
<evidence type="ECO:0000259" key="7">
    <source>
        <dbReference type="PROSITE" id="PS50850"/>
    </source>
</evidence>
<comment type="caution">
    <text evidence="8">The sequence shown here is derived from an EMBL/GenBank/DDBJ whole genome shotgun (WGS) entry which is preliminary data.</text>
</comment>
<keyword evidence="5 6" id="KW-0472">Membrane</keyword>
<evidence type="ECO:0000313" key="8">
    <source>
        <dbReference type="EMBL" id="PPU99851.1"/>
    </source>
</evidence>
<dbReference type="RefSeq" id="WP_104557700.1">
    <property type="nucleotide sequence ID" value="NZ_CP043476.1"/>
</dbReference>
<feature type="transmembrane region" description="Helical" evidence="6">
    <location>
        <begin position="327"/>
        <end position="348"/>
    </location>
</feature>
<organism evidence="8 9">
    <name type="scientific">Xanthomonas hyacinthi</name>
    <dbReference type="NCBI Taxonomy" id="56455"/>
    <lineage>
        <taxon>Bacteria</taxon>
        <taxon>Pseudomonadati</taxon>
        <taxon>Pseudomonadota</taxon>
        <taxon>Gammaproteobacteria</taxon>
        <taxon>Lysobacterales</taxon>
        <taxon>Lysobacteraceae</taxon>
        <taxon>Xanthomonas</taxon>
    </lineage>
</organism>
<feature type="domain" description="Major facilitator superfamily (MFS) profile" evidence="7">
    <location>
        <begin position="33"/>
        <end position="419"/>
    </location>
</feature>
<dbReference type="Proteomes" id="UP000238261">
    <property type="component" value="Unassembled WGS sequence"/>
</dbReference>
<name>A0A2S7F340_9XANT</name>
<reference evidence="9" key="1">
    <citation type="submission" date="2016-08" db="EMBL/GenBank/DDBJ databases">
        <authorList>
            <person name="Merda D."/>
            <person name="Briand M."/>
            <person name="Taghouti G."/>
            <person name="Carrere S."/>
            <person name="Gouzy J."/>
            <person name="Portier P."/>
            <person name="Jacques M.-A."/>
            <person name="Fischer-Le Saux M."/>
        </authorList>
    </citation>
    <scope>NUCLEOTIDE SEQUENCE [LARGE SCALE GENOMIC DNA]</scope>
    <source>
        <strain evidence="9">CFBP1156</strain>
    </source>
</reference>